<dbReference type="Pfam" id="PF16387">
    <property type="entry name" value="DUF4996"/>
    <property type="match status" value="1"/>
</dbReference>
<evidence type="ECO:0000313" key="3">
    <source>
        <dbReference type="Proteomes" id="UP000008795"/>
    </source>
</evidence>
<reference evidence="2 3" key="1">
    <citation type="submission" date="2010-03" db="EMBL/GenBank/DDBJ databases">
        <title>The genome sequence of Bacteriodes xylanisolvens XB1A.</title>
        <authorList>
            <consortium name="metaHIT consortium -- http://www.metahit.eu/"/>
            <person name="Pajon A."/>
            <person name="Turner K."/>
            <person name="Parkhill J."/>
            <person name="Bernalier A."/>
        </authorList>
    </citation>
    <scope>NUCLEOTIDE SEQUENCE [LARGE SCALE GENOMIC DNA]</scope>
    <source>
        <strain evidence="2 3">XB1A</strain>
    </source>
</reference>
<dbReference type="GO" id="GO:0008889">
    <property type="term" value="F:glycerophosphodiester phosphodiesterase activity"/>
    <property type="evidence" value="ECO:0007669"/>
    <property type="project" value="UniProtKB-EC"/>
</dbReference>
<dbReference type="InterPro" id="IPR032160">
    <property type="entry name" value="DUF4996"/>
</dbReference>
<dbReference type="GO" id="GO:0006580">
    <property type="term" value="P:ethanolamine metabolic process"/>
    <property type="evidence" value="ECO:0007669"/>
    <property type="project" value="TreeGrafter"/>
</dbReference>
<dbReference type="GO" id="GO:0070291">
    <property type="term" value="P:N-acylethanolamine metabolic process"/>
    <property type="evidence" value="ECO:0007669"/>
    <property type="project" value="TreeGrafter"/>
</dbReference>
<dbReference type="PANTHER" id="PTHR46320">
    <property type="entry name" value="GLYCEROPHOSPHODIESTER PHOSPHODIESTERASE 1"/>
    <property type="match status" value="1"/>
</dbReference>
<dbReference type="HOGENOM" id="CLU_030006_9_3_10"/>
<evidence type="ECO:0000313" key="2">
    <source>
        <dbReference type="EMBL" id="CBK66986.1"/>
    </source>
</evidence>
<feature type="domain" description="GP-PDE" evidence="1">
    <location>
        <begin position="42"/>
        <end position="302"/>
    </location>
</feature>
<reference evidence="2 3" key="2">
    <citation type="submission" date="2010-03" db="EMBL/GenBank/DDBJ databases">
        <authorList>
            <person name="Pajon A."/>
        </authorList>
    </citation>
    <scope>NUCLEOTIDE SEQUENCE [LARGE SCALE GENOMIC DNA]</scope>
    <source>
        <strain evidence="2 3">XB1A</strain>
    </source>
</reference>
<protein>
    <submittedName>
        <fullName evidence="2">Glycerophosphoryl diester phosphodiesterase</fullName>
        <ecNumber evidence="2">3.1.4.46</ecNumber>
    </submittedName>
</protein>
<dbReference type="InterPro" id="IPR017946">
    <property type="entry name" value="PLC-like_Pdiesterase_TIM-brl"/>
</dbReference>
<dbReference type="Gene3D" id="3.20.20.190">
    <property type="entry name" value="Phosphatidylinositol (PI) phosphodiesterase"/>
    <property type="match status" value="1"/>
</dbReference>
<dbReference type="EC" id="3.1.4.46" evidence="2"/>
<dbReference type="GO" id="GO:0005886">
    <property type="term" value="C:plasma membrane"/>
    <property type="evidence" value="ECO:0007669"/>
    <property type="project" value="TreeGrafter"/>
</dbReference>
<proteinExistence type="predicted"/>
<keyword evidence="2" id="KW-0378">Hydrolase</keyword>
<dbReference type="AlphaFoldDB" id="D6CXT4"/>
<dbReference type="Pfam" id="PF03009">
    <property type="entry name" value="GDPD"/>
    <property type="match status" value="1"/>
</dbReference>
<dbReference type="eggNOG" id="COG0584">
    <property type="taxonomic scope" value="Bacteria"/>
</dbReference>
<name>D6CXT4_9BACE</name>
<sequence length="302" mass="33901">MTMKNYKLIWLGIFCCLQPLILFAQRGEMIRKAFLDPKSDQVLVVAHRGNWRSAPENSVAAIDSAIQMGVDIVEIDIHKTKDGQLILMHDDRVDRTTNGKGLIKDYTLAEIKKLKLKDKDGNLTEHIVPTLEEALLAGKGQIMFNLDKAYSVFDEVYAVLEKTGTASLVIMKGGQPVETVKSEFGDYLDKVIYIPVIGLDGKDGEKKVRDYMTQLHPAAFELVYSDSSSPLPRKVKSIILGKSRIWYNTLWASLAGGHEDDQALKDPDGNYGYLIEELGARILQTDRPGFMLDYLRKKGLHD</sequence>
<dbReference type="PANTHER" id="PTHR46320:SF1">
    <property type="entry name" value="GLYCEROPHOSPHODIESTER PHOSPHODIESTERASE 1"/>
    <property type="match status" value="1"/>
</dbReference>
<dbReference type="InterPro" id="IPR030395">
    <property type="entry name" value="GP_PDE_dom"/>
</dbReference>
<dbReference type="SUPFAM" id="SSF51695">
    <property type="entry name" value="PLC-like phosphodiesterases"/>
    <property type="match status" value="1"/>
</dbReference>
<evidence type="ECO:0000259" key="1">
    <source>
        <dbReference type="PROSITE" id="PS51704"/>
    </source>
</evidence>
<dbReference type="PROSITE" id="PS51704">
    <property type="entry name" value="GP_PDE"/>
    <property type="match status" value="1"/>
</dbReference>
<organism evidence="2 3">
    <name type="scientific">Bacteroides xylanisolvens XB1A</name>
    <dbReference type="NCBI Taxonomy" id="657309"/>
    <lineage>
        <taxon>Bacteria</taxon>
        <taxon>Pseudomonadati</taxon>
        <taxon>Bacteroidota</taxon>
        <taxon>Bacteroidia</taxon>
        <taxon>Bacteroidales</taxon>
        <taxon>Bacteroidaceae</taxon>
        <taxon>Bacteroides</taxon>
    </lineage>
</organism>
<dbReference type="PATRIC" id="fig|657309.4.peg.680"/>
<accession>D6CXT4</accession>
<dbReference type="GO" id="GO:0006644">
    <property type="term" value="P:phospholipid metabolic process"/>
    <property type="evidence" value="ECO:0007669"/>
    <property type="project" value="TreeGrafter"/>
</dbReference>
<dbReference type="EMBL" id="FP929033">
    <property type="protein sequence ID" value="CBK66986.1"/>
    <property type="molecule type" value="Genomic_DNA"/>
</dbReference>
<dbReference type="Proteomes" id="UP000008795">
    <property type="component" value="Chromosome"/>
</dbReference>
<dbReference type="KEGG" id="bxy:BXY_18880"/>
<dbReference type="CDD" id="cd08566">
    <property type="entry name" value="GDPD_AtGDE_like"/>
    <property type="match status" value="1"/>
</dbReference>
<gene>
    <name evidence="2" type="ORF">BXY_18880</name>
</gene>